<feature type="domain" description="Transcription factor Iwr1" evidence="11">
    <location>
        <begin position="223"/>
        <end position="294"/>
    </location>
</feature>
<evidence type="ECO:0000256" key="9">
    <source>
        <dbReference type="ARBA" id="ARBA00023242"/>
    </source>
</evidence>
<keyword evidence="6" id="KW-0813">Transport</keyword>
<dbReference type="GO" id="GO:0032502">
    <property type="term" value="P:developmental process"/>
    <property type="evidence" value="ECO:0007669"/>
    <property type="project" value="TreeGrafter"/>
</dbReference>
<dbReference type="InterPro" id="IPR040218">
    <property type="entry name" value="SLC7A6OS"/>
</dbReference>
<name>A0A8E2AU88_9APHY</name>
<evidence type="ECO:0000256" key="1">
    <source>
        <dbReference type="ARBA" id="ARBA00003202"/>
    </source>
</evidence>
<evidence type="ECO:0000256" key="7">
    <source>
        <dbReference type="ARBA" id="ARBA00022490"/>
    </source>
</evidence>
<feature type="region of interest" description="Disordered" evidence="10">
    <location>
        <begin position="74"/>
        <end position="114"/>
    </location>
</feature>
<dbReference type="EMBL" id="KV722391">
    <property type="protein sequence ID" value="OCH91098.1"/>
    <property type="molecule type" value="Genomic_DNA"/>
</dbReference>
<sequence>MQANTSQRACTILRVKRKRNEEPLDALVLDRSRRKRSRGVLNIFKFAETVEPGAWEDEEKKKELETRISTLASLPSQSEITSSSTLSTAPSTESAVLTAPRSSLRTEQDEPARRYRIVPASGYAPEHVDRRHPTAPPKVWSHKELEAARKARSAFTMYDAVLSSASAACRVPQAAEQDPEMAKFLPLLQEYLKVSDVPPSTSTSTNSILAPSTSGFSTDGDDGDYVYDVFYQRPTTFEELYLPASTSGNIGTLMNLPEELSWMYDSDDDSEPGDEDDEDSNAEEYYKNDYPEEDDDGFSDGSEGSDVFHEHSDSDDILFNDAADDQDWR</sequence>
<evidence type="ECO:0000256" key="3">
    <source>
        <dbReference type="ARBA" id="ARBA00004496"/>
    </source>
</evidence>
<protein>
    <recommendedName>
        <fullName evidence="5">Probable RNA polymerase II nuclear localization protein SLC7A6OS</fullName>
    </recommendedName>
</protein>
<keyword evidence="9" id="KW-0539">Nucleus</keyword>
<comment type="similarity">
    <text evidence="4">Belongs to the IWR1/SLC7A6OS family.</text>
</comment>
<evidence type="ECO:0000313" key="13">
    <source>
        <dbReference type="Proteomes" id="UP000250043"/>
    </source>
</evidence>
<proteinExistence type="inferred from homology"/>
<keyword evidence="13" id="KW-1185">Reference proteome</keyword>
<accession>A0A8E2AU88</accession>
<evidence type="ECO:0000313" key="12">
    <source>
        <dbReference type="EMBL" id="OCH91098.1"/>
    </source>
</evidence>
<dbReference type="OrthoDB" id="6255506at2759"/>
<feature type="compositionally biased region" description="Basic and acidic residues" evidence="10">
    <location>
        <begin position="104"/>
        <end position="113"/>
    </location>
</feature>
<evidence type="ECO:0000256" key="6">
    <source>
        <dbReference type="ARBA" id="ARBA00022448"/>
    </source>
</evidence>
<dbReference type="GO" id="GO:0015031">
    <property type="term" value="P:protein transport"/>
    <property type="evidence" value="ECO:0007669"/>
    <property type="project" value="UniProtKB-KW"/>
</dbReference>
<dbReference type="PANTHER" id="PTHR31196">
    <property type="entry name" value="RNA POLYMERASE II NUCLEAR LOCALIZATION PROTEIN SLC7A6OS-RELATED"/>
    <property type="match status" value="1"/>
</dbReference>
<evidence type="ECO:0000256" key="4">
    <source>
        <dbReference type="ARBA" id="ARBA00010218"/>
    </source>
</evidence>
<comment type="subcellular location">
    <subcellularLocation>
        <location evidence="3">Cytoplasm</location>
    </subcellularLocation>
    <subcellularLocation>
        <location evidence="2">Nucleus</location>
    </subcellularLocation>
</comment>
<dbReference type="PANTHER" id="PTHR31196:SF2">
    <property type="entry name" value="RNA POLYMERASE II NUCLEAR LOCALIZATION PROTEIN SLC7A6OS-RELATED"/>
    <property type="match status" value="1"/>
</dbReference>
<comment type="function">
    <text evidence="1">Directs RNA polymerase II nuclear import.</text>
</comment>
<dbReference type="Pfam" id="PF08574">
    <property type="entry name" value="Iwr1"/>
    <property type="match status" value="1"/>
</dbReference>
<dbReference type="AlphaFoldDB" id="A0A8E2AU88"/>
<evidence type="ECO:0000259" key="11">
    <source>
        <dbReference type="Pfam" id="PF08574"/>
    </source>
</evidence>
<gene>
    <name evidence="12" type="ORF">OBBRIDRAFT_792609</name>
</gene>
<feature type="compositionally biased region" description="Acidic residues" evidence="10">
    <location>
        <begin position="265"/>
        <end position="282"/>
    </location>
</feature>
<keyword evidence="7" id="KW-0963">Cytoplasm</keyword>
<feature type="compositionally biased region" description="Acidic residues" evidence="10">
    <location>
        <begin position="315"/>
        <end position="329"/>
    </location>
</feature>
<dbReference type="InterPro" id="IPR013883">
    <property type="entry name" value="TF_Iwr1_dom"/>
</dbReference>
<evidence type="ECO:0000256" key="8">
    <source>
        <dbReference type="ARBA" id="ARBA00022927"/>
    </source>
</evidence>
<reference evidence="12 13" key="1">
    <citation type="submission" date="2016-07" db="EMBL/GenBank/DDBJ databases">
        <title>Draft genome of the white-rot fungus Obba rivulosa 3A-2.</title>
        <authorList>
            <consortium name="DOE Joint Genome Institute"/>
            <person name="Miettinen O."/>
            <person name="Riley R."/>
            <person name="Acob R."/>
            <person name="Barry K."/>
            <person name="Cullen D."/>
            <person name="De Vries R."/>
            <person name="Hainaut M."/>
            <person name="Hatakka A."/>
            <person name="Henrissat B."/>
            <person name="Hilden K."/>
            <person name="Kuo R."/>
            <person name="Labutti K."/>
            <person name="Lipzen A."/>
            <person name="Makela M.R."/>
            <person name="Sandor L."/>
            <person name="Spatafora J.W."/>
            <person name="Grigoriev I.V."/>
            <person name="Hibbett D.S."/>
        </authorList>
    </citation>
    <scope>NUCLEOTIDE SEQUENCE [LARGE SCALE GENOMIC DNA]</scope>
    <source>
        <strain evidence="12 13">3A-2</strain>
    </source>
</reference>
<feature type="compositionally biased region" description="Low complexity" evidence="10">
    <location>
        <begin position="74"/>
        <end position="94"/>
    </location>
</feature>
<evidence type="ECO:0000256" key="2">
    <source>
        <dbReference type="ARBA" id="ARBA00004123"/>
    </source>
</evidence>
<evidence type="ECO:0000256" key="10">
    <source>
        <dbReference type="SAM" id="MobiDB-lite"/>
    </source>
</evidence>
<evidence type="ECO:0000256" key="5">
    <source>
        <dbReference type="ARBA" id="ARBA00017036"/>
    </source>
</evidence>
<dbReference type="Proteomes" id="UP000250043">
    <property type="component" value="Unassembled WGS sequence"/>
</dbReference>
<feature type="region of interest" description="Disordered" evidence="10">
    <location>
        <begin position="263"/>
        <end position="329"/>
    </location>
</feature>
<dbReference type="GO" id="GO:0005634">
    <property type="term" value="C:nucleus"/>
    <property type="evidence" value="ECO:0007669"/>
    <property type="project" value="UniProtKB-SubCell"/>
</dbReference>
<keyword evidence="8" id="KW-0653">Protein transport</keyword>
<dbReference type="GO" id="GO:0005737">
    <property type="term" value="C:cytoplasm"/>
    <property type="evidence" value="ECO:0007669"/>
    <property type="project" value="UniProtKB-SubCell"/>
</dbReference>
<organism evidence="12 13">
    <name type="scientific">Obba rivulosa</name>
    <dbReference type="NCBI Taxonomy" id="1052685"/>
    <lineage>
        <taxon>Eukaryota</taxon>
        <taxon>Fungi</taxon>
        <taxon>Dikarya</taxon>
        <taxon>Basidiomycota</taxon>
        <taxon>Agaricomycotina</taxon>
        <taxon>Agaricomycetes</taxon>
        <taxon>Polyporales</taxon>
        <taxon>Gelatoporiaceae</taxon>
        <taxon>Obba</taxon>
    </lineage>
</organism>